<keyword evidence="3 7" id="KW-0507">mRNA processing</keyword>
<evidence type="ECO:0000256" key="5">
    <source>
        <dbReference type="ARBA" id="ARBA00023187"/>
    </source>
</evidence>
<dbReference type="GO" id="GO:0005681">
    <property type="term" value="C:spliceosomal complex"/>
    <property type="evidence" value="ECO:0007669"/>
    <property type="project" value="UniProtKB-KW"/>
</dbReference>
<dbReference type="GO" id="GO:0000398">
    <property type="term" value="P:mRNA splicing, via spliceosome"/>
    <property type="evidence" value="ECO:0007669"/>
    <property type="project" value="UniProtKB-UniRule"/>
</dbReference>
<dbReference type="Proteomes" id="UP000590412">
    <property type="component" value="Unassembled WGS sequence"/>
</dbReference>
<keyword evidence="5 7" id="KW-0508">mRNA splicing</keyword>
<protein>
    <recommendedName>
        <fullName evidence="7">Pre-mRNA-splicing factor 38</fullName>
    </recommendedName>
</protein>
<dbReference type="PANTHER" id="PTHR23142">
    <property type="entry name" value="PRE-MRNA-SPLICING FACTOR 38A-RELATED"/>
    <property type="match status" value="1"/>
</dbReference>
<dbReference type="Pfam" id="PF03371">
    <property type="entry name" value="PRP38"/>
    <property type="match status" value="1"/>
</dbReference>
<evidence type="ECO:0000256" key="2">
    <source>
        <dbReference type="ARBA" id="ARBA00006164"/>
    </source>
</evidence>
<keyword evidence="4 7" id="KW-0747">Spliceosome</keyword>
<comment type="similarity">
    <text evidence="2 7">Belongs to the PRP38 family.</text>
</comment>
<dbReference type="InterPro" id="IPR005037">
    <property type="entry name" value="PRP38"/>
</dbReference>
<comment type="subcellular location">
    <subcellularLocation>
        <location evidence="1 7">Nucleus</location>
    </subcellularLocation>
</comment>
<comment type="caution">
    <text evidence="9">The sequence shown here is derived from an EMBL/GenBank/DDBJ whole genome shotgun (WGS) entry which is preliminary data.</text>
</comment>
<dbReference type="EMBL" id="JABWAB010000001">
    <property type="protein sequence ID" value="KAF6059329.1"/>
    <property type="molecule type" value="Genomic_DNA"/>
</dbReference>
<evidence type="ECO:0000313" key="9">
    <source>
        <dbReference type="EMBL" id="KAF6059329.1"/>
    </source>
</evidence>
<dbReference type="OrthoDB" id="190958at2759"/>
<organism evidence="9 10">
    <name type="scientific">Candida parapsilosis</name>
    <name type="common">Yeast</name>
    <dbReference type="NCBI Taxonomy" id="5480"/>
    <lineage>
        <taxon>Eukaryota</taxon>
        <taxon>Fungi</taxon>
        <taxon>Dikarya</taxon>
        <taxon>Ascomycota</taxon>
        <taxon>Saccharomycotina</taxon>
        <taxon>Pichiomycetes</taxon>
        <taxon>Debaryomycetaceae</taxon>
        <taxon>Candida/Lodderomyces clade</taxon>
        <taxon>Candida</taxon>
    </lineage>
</organism>
<proteinExistence type="inferred from homology"/>
<comment type="function">
    <text evidence="7">Required for pre-mRNA splicing.</text>
</comment>
<name>A0A8X7NPC4_CANPA</name>
<dbReference type="AlphaFoldDB" id="A0A8X7NPC4"/>
<keyword evidence="6 7" id="KW-0539">Nucleus</keyword>
<evidence type="ECO:0000256" key="3">
    <source>
        <dbReference type="ARBA" id="ARBA00022664"/>
    </source>
</evidence>
<reference evidence="9" key="1">
    <citation type="submission" date="2020-03" db="EMBL/GenBank/DDBJ databases">
        <title>FDA dAtabase for Regulatory Grade micrObial Sequences (FDA-ARGOS): Supporting development and validation of Infectious Disease Dx tests.</title>
        <authorList>
            <person name="Campos J."/>
            <person name="Goldberg B."/>
            <person name="Tallon L."/>
            <person name="Sadzewicz L."/>
            <person name="Vavikolanu K."/>
            <person name="Mehta A."/>
            <person name="Aluvathingal J."/>
            <person name="Nadendla S."/>
            <person name="Nandy P."/>
            <person name="Geyer C."/>
            <person name="Yan Y."/>
            <person name="Sichtig H."/>
        </authorList>
    </citation>
    <scope>NUCLEOTIDE SEQUENCE [LARGE SCALE GENOMIC DNA]</scope>
    <source>
        <strain evidence="9">FDAARGOS_652</strain>
    </source>
</reference>
<sequence>MTSPPATANESTVYYKKQAKYNDKRNILNKAYLVEPIVRHRIHDSIFYKQHLYLTNESTILPVITQNVQYIAGVDSIGRPSPFLQCLLRLLELEPAKEIINVYLDQLSYNEFKYLTALTLLYIRLVYPSEDIYNIFDKHAQDYRKLRFKLKTPQFNAVQQPIYYKLGYMDEFIDDLLTQERVVDLILPRLIPRLSLVERGLVAPRQYFIDDEIQKDMSRGQDNVVSGDSDTSYQSDSD</sequence>
<evidence type="ECO:0000256" key="6">
    <source>
        <dbReference type="ARBA" id="ARBA00023242"/>
    </source>
</evidence>
<feature type="region of interest" description="Disordered" evidence="8">
    <location>
        <begin position="219"/>
        <end position="238"/>
    </location>
</feature>
<gene>
    <name evidence="9" type="ORF">FOB60_000911</name>
</gene>
<evidence type="ECO:0000256" key="1">
    <source>
        <dbReference type="ARBA" id="ARBA00004123"/>
    </source>
</evidence>
<accession>A0A8X7NPC4</accession>
<evidence type="ECO:0000256" key="4">
    <source>
        <dbReference type="ARBA" id="ARBA00022728"/>
    </source>
</evidence>
<feature type="compositionally biased region" description="Polar residues" evidence="8">
    <location>
        <begin position="220"/>
        <end position="238"/>
    </location>
</feature>
<evidence type="ECO:0000256" key="7">
    <source>
        <dbReference type="RuleBase" id="RU367025"/>
    </source>
</evidence>
<evidence type="ECO:0000256" key="8">
    <source>
        <dbReference type="SAM" id="MobiDB-lite"/>
    </source>
</evidence>
<evidence type="ECO:0000313" key="10">
    <source>
        <dbReference type="Proteomes" id="UP000590412"/>
    </source>
</evidence>